<evidence type="ECO:0000313" key="4">
    <source>
        <dbReference type="Proteomes" id="UP000236740"/>
    </source>
</evidence>
<name>A0A1H6C5P9_9EURY</name>
<dbReference type="KEGG" id="hlm:DV707_13810"/>
<gene>
    <name evidence="2" type="ORF">DV707_13810</name>
    <name evidence="3" type="ORF">SAMN04488133_3252</name>
</gene>
<dbReference type="Proteomes" id="UP000296733">
    <property type="component" value="Chromosome"/>
</dbReference>
<dbReference type="InterPro" id="IPR036390">
    <property type="entry name" value="WH_DNA-bd_sf"/>
</dbReference>
<dbReference type="InterPro" id="IPR036388">
    <property type="entry name" value="WH-like_DNA-bd_sf"/>
</dbReference>
<dbReference type="EMBL" id="CP031311">
    <property type="protein sequence ID" value="QCC48645.1"/>
    <property type="molecule type" value="Genomic_DNA"/>
</dbReference>
<dbReference type="GeneID" id="39859191"/>
<dbReference type="InterPro" id="IPR055768">
    <property type="entry name" value="DUF7344"/>
</dbReference>
<evidence type="ECO:0000313" key="2">
    <source>
        <dbReference type="EMBL" id="QCC48645.1"/>
    </source>
</evidence>
<dbReference type="SUPFAM" id="SSF46785">
    <property type="entry name" value="Winged helix' DNA-binding domain"/>
    <property type="match status" value="1"/>
</dbReference>
<feature type="domain" description="DUF7344" evidence="1">
    <location>
        <begin position="16"/>
        <end position="94"/>
    </location>
</feature>
<dbReference type="Pfam" id="PF24035">
    <property type="entry name" value="DUF7344"/>
    <property type="match status" value="1"/>
</dbReference>
<dbReference type="EMBL" id="FNVN01000006">
    <property type="protein sequence ID" value="SEG68242.1"/>
    <property type="molecule type" value="Genomic_DNA"/>
</dbReference>
<dbReference type="Gene3D" id="1.10.10.10">
    <property type="entry name" value="Winged helix-like DNA-binding domain superfamily/Winged helix DNA-binding domain"/>
    <property type="match status" value="1"/>
</dbReference>
<protein>
    <recommendedName>
        <fullName evidence="1">DUF7344 domain-containing protein</fullName>
    </recommendedName>
</protein>
<dbReference type="OrthoDB" id="308429at2157"/>
<evidence type="ECO:0000259" key="1">
    <source>
        <dbReference type="Pfam" id="PF24035"/>
    </source>
</evidence>
<dbReference type="AlphaFoldDB" id="A0A1H6C5P9"/>
<proteinExistence type="predicted"/>
<reference evidence="3 4" key="1">
    <citation type="submission" date="2016-10" db="EMBL/GenBank/DDBJ databases">
        <authorList>
            <person name="de Groot N.N."/>
        </authorList>
    </citation>
    <scope>NUCLEOTIDE SEQUENCE [LARGE SCALE GENOMIC DNA]</scope>
    <source>
        <strain evidence="3 4">CGMCC 1.10331</strain>
    </source>
</reference>
<organism evidence="3 4">
    <name type="scientific">Halobellus limi</name>
    <dbReference type="NCBI Taxonomy" id="699433"/>
    <lineage>
        <taxon>Archaea</taxon>
        <taxon>Methanobacteriati</taxon>
        <taxon>Methanobacteriota</taxon>
        <taxon>Stenosarchaea group</taxon>
        <taxon>Halobacteria</taxon>
        <taxon>Halobacteriales</taxon>
        <taxon>Haloferacaceae</taxon>
        <taxon>Halobellus</taxon>
    </lineage>
</organism>
<evidence type="ECO:0000313" key="5">
    <source>
        <dbReference type="Proteomes" id="UP000296733"/>
    </source>
</evidence>
<accession>A0A1H6C5P9</accession>
<reference evidence="2 5" key="2">
    <citation type="journal article" date="2019" name="Nat. Commun.">
        <title>A new type of DNA phosphorothioation-based antiviral system in archaea.</title>
        <authorList>
            <person name="Xiong L."/>
            <person name="Liu S."/>
            <person name="Chen S."/>
            <person name="Xiao Y."/>
            <person name="Zhu B."/>
            <person name="Gao Y."/>
            <person name="Zhang Y."/>
            <person name="Chen B."/>
            <person name="Luo J."/>
            <person name="Deng Z."/>
            <person name="Chen X."/>
            <person name="Wang L."/>
            <person name="Chen S."/>
        </authorList>
    </citation>
    <scope>NUCLEOTIDE SEQUENCE [LARGE SCALE GENOMIC DNA]</scope>
    <source>
        <strain evidence="2 5">CGMCC 1.10331</strain>
    </source>
</reference>
<keyword evidence="4" id="KW-1185">Reference proteome</keyword>
<dbReference type="RefSeq" id="WP_103992882.1">
    <property type="nucleotide sequence ID" value="NZ_CP031311.1"/>
</dbReference>
<sequence>MRTKDAADLHTLSNVFELLGNERRLCAILCLRESEDRMTVRNLATEIAAIEQDSRPGEVSEETVTRVYVSLLHTHLPRLYEMKVVEYHRATEYIAFSNNSPAVETVVDAVTDEYPSIAVEATV</sequence>
<dbReference type="Proteomes" id="UP000236740">
    <property type="component" value="Unassembled WGS sequence"/>
</dbReference>
<evidence type="ECO:0000313" key="3">
    <source>
        <dbReference type="EMBL" id="SEG68242.1"/>
    </source>
</evidence>